<evidence type="ECO:0000256" key="3">
    <source>
        <dbReference type="ARBA" id="ARBA00023004"/>
    </source>
</evidence>
<keyword evidence="1" id="KW-0479">Metal-binding</keyword>
<dbReference type="InterPro" id="IPR004843">
    <property type="entry name" value="Calcineurin-like_PHP"/>
</dbReference>
<dbReference type="SUPFAM" id="SSF56300">
    <property type="entry name" value="Metallo-dependent phosphatases"/>
    <property type="match status" value="1"/>
</dbReference>
<dbReference type="Proteomes" id="UP000240418">
    <property type="component" value="Unassembled WGS sequence"/>
</dbReference>
<comment type="similarity">
    <text evidence="4">Belongs to the cyclic nucleotide phosphodiesterase class-III family.</text>
</comment>
<proteinExistence type="inferred from homology"/>
<evidence type="ECO:0000256" key="1">
    <source>
        <dbReference type="ARBA" id="ARBA00022723"/>
    </source>
</evidence>
<reference evidence="6 7" key="1">
    <citation type="submission" date="2018-03" db="EMBL/GenBank/DDBJ databases">
        <title>Genomic Encyclopedia of Archaeal and Bacterial Type Strains, Phase II (KMG-II): from individual species to whole genera.</title>
        <authorList>
            <person name="Goeker M."/>
        </authorList>
    </citation>
    <scope>NUCLEOTIDE SEQUENCE [LARGE SCALE GENOMIC DNA]</scope>
    <source>
        <strain evidence="6 7">DSM 100673</strain>
    </source>
</reference>
<dbReference type="PANTHER" id="PTHR42988">
    <property type="entry name" value="PHOSPHOHYDROLASE"/>
    <property type="match status" value="1"/>
</dbReference>
<dbReference type="GO" id="GO:0004112">
    <property type="term" value="F:cyclic-nucleotide phosphodiesterase activity"/>
    <property type="evidence" value="ECO:0007669"/>
    <property type="project" value="InterPro"/>
</dbReference>
<keyword evidence="2" id="KW-0378">Hydrolase</keyword>
<dbReference type="Pfam" id="PF00149">
    <property type="entry name" value="Metallophos"/>
    <property type="match status" value="1"/>
</dbReference>
<dbReference type="EMBL" id="PYGJ01000003">
    <property type="protein sequence ID" value="PSL20685.1"/>
    <property type="molecule type" value="Genomic_DNA"/>
</dbReference>
<protein>
    <submittedName>
        <fullName evidence="6">3',5'-cyclic AMP phosphodiesterase CpdA</fullName>
    </submittedName>
</protein>
<evidence type="ECO:0000256" key="2">
    <source>
        <dbReference type="ARBA" id="ARBA00022801"/>
    </source>
</evidence>
<dbReference type="Gene3D" id="3.60.21.10">
    <property type="match status" value="1"/>
</dbReference>
<name>A0A2P8FG47_9RHOB</name>
<keyword evidence="3" id="KW-0408">Iron</keyword>
<evidence type="ECO:0000256" key="4">
    <source>
        <dbReference type="ARBA" id="ARBA00025742"/>
    </source>
</evidence>
<dbReference type="GO" id="GO:0046872">
    <property type="term" value="F:metal ion binding"/>
    <property type="evidence" value="ECO:0007669"/>
    <property type="project" value="UniProtKB-KW"/>
</dbReference>
<dbReference type="InterPro" id="IPR026575">
    <property type="entry name" value="GpdQ/CpdA-like"/>
</dbReference>
<dbReference type="InterPro" id="IPR029052">
    <property type="entry name" value="Metallo-depent_PP-like"/>
</dbReference>
<dbReference type="InterPro" id="IPR050884">
    <property type="entry name" value="CNP_phosphodiesterase-III"/>
</dbReference>
<dbReference type="RefSeq" id="WP_106607873.1">
    <property type="nucleotide sequence ID" value="NZ_PYGJ01000003.1"/>
</dbReference>
<organism evidence="6 7">
    <name type="scientific">Shimia abyssi</name>
    <dbReference type="NCBI Taxonomy" id="1662395"/>
    <lineage>
        <taxon>Bacteria</taxon>
        <taxon>Pseudomonadati</taxon>
        <taxon>Pseudomonadota</taxon>
        <taxon>Alphaproteobacteria</taxon>
        <taxon>Rhodobacterales</taxon>
        <taxon>Roseobacteraceae</taxon>
    </lineage>
</organism>
<gene>
    <name evidence="6" type="ORF">CLV88_103334</name>
</gene>
<comment type="caution">
    <text evidence="6">The sequence shown here is derived from an EMBL/GenBank/DDBJ whole genome shotgun (WGS) entry which is preliminary data.</text>
</comment>
<sequence length="262" mass="29334">MTKLIWMTDPHFQTEGTIRGLNPRTRLEAAIEHANTHHADAALIVLSGDLVGDDIERDYQSLAIHLNASAIPFYPMMGNHDDRPALRRNLTLPETTTSEFVQFVVELPDCTILCLDTHKPGSDAGTYCATRLAWLDDVLTHSADKPAYIFMHHPPLALHLPKQDEIMLEEADSLLGLLARHNHVKHLFAGHVHRPTAGTVRGIPFATLGALSIQAPPPRPEWDWNSFEPAQEPPHYGVLHIEDDSVVLQYTQFCKYDVGVRN</sequence>
<accession>A0A2P8FG47</accession>
<evidence type="ECO:0000313" key="7">
    <source>
        <dbReference type="Proteomes" id="UP000240418"/>
    </source>
</evidence>
<dbReference type="PANTHER" id="PTHR42988:SF2">
    <property type="entry name" value="CYCLIC NUCLEOTIDE PHOSPHODIESTERASE CBUA0032-RELATED"/>
    <property type="match status" value="1"/>
</dbReference>
<feature type="domain" description="Calcineurin-like phosphoesterase" evidence="5">
    <location>
        <begin position="4"/>
        <end position="195"/>
    </location>
</feature>
<evidence type="ECO:0000313" key="6">
    <source>
        <dbReference type="EMBL" id="PSL20685.1"/>
    </source>
</evidence>
<dbReference type="OrthoDB" id="651281at2"/>
<dbReference type="CDD" id="cd07402">
    <property type="entry name" value="MPP_GpdQ"/>
    <property type="match status" value="1"/>
</dbReference>
<dbReference type="AlphaFoldDB" id="A0A2P8FG47"/>
<keyword evidence="7" id="KW-1185">Reference proteome</keyword>
<evidence type="ECO:0000259" key="5">
    <source>
        <dbReference type="Pfam" id="PF00149"/>
    </source>
</evidence>